<dbReference type="EMBL" id="CP037421">
    <property type="protein sequence ID" value="QDT26488.1"/>
    <property type="molecule type" value="Genomic_DNA"/>
</dbReference>
<evidence type="ECO:0000256" key="1">
    <source>
        <dbReference type="SAM" id="SignalP"/>
    </source>
</evidence>
<protein>
    <submittedName>
        <fullName evidence="2">Uncharacterized protein</fullName>
    </submittedName>
</protein>
<accession>A0A517Q4E8</accession>
<dbReference type="Proteomes" id="UP000315647">
    <property type="component" value="Chromosome"/>
</dbReference>
<reference evidence="2 3" key="1">
    <citation type="submission" date="2019-03" db="EMBL/GenBank/DDBJ databases">
        <title>Deep-cultivation of Planctomycetes and their phenomic and genomic characterization uncovers novel biology.</title>
        <authorList>
            <person name="Wiegand S."/>
            <person name="Jogler M."/>
            <person name="Boedeker C."/>
            <person name="Pinto D."/>
            <person name="Vollmers J."/>
            <person name="Rivas-Marin E."/>
            <person name="Kohn T."/>
            <person name="Peeters S.H."/>
            <person name="Heuer A."/>
            <person name="Rast P."/>
            <person name="Oberbeckmann S."/>
            <person name="Bunk B."/>
            <person name="Jeske O."/>
            <person name="Meyerdierks A."/>
            <person name="Storesund J.E."/>
            <person name="Kallscheuer N."/>
            <person name="Luecker S."/>
            <person name="Lage O.M."/>
            <person name="Pohl T."/>
            <person name="Merkel B.J."/>
            <person name="Hornburger P."/>
            <person name="Mueller R.-W."/>
            <person name="Bruemmer F."/>
            <person name="Labrenz M."/>
            <person name="Spormann A.M."/>
            <person name="Op den Camp H."/>
            <person name="Overmann J."/>
            <person name="Amann R."/>
            <person name="Jetten M.S.M."/>
            <person name="Mascher T."/>
            <person name="Medema M.H."/>
            <person name="Devos D.P."/>
            <person name="Kaster A.-K."/>
            <person name="Ovreas L."/>
            <person name="Rohde M."/>
            <person name="Galperin M.Y."/>
            <person name="Jogler C."/>
        </authorList>
    </citation>
    <scope>NUCLEOTIDE SEQUENCE [LARGE SCALE GENOMIC DNA]</scope>
    <source>
        <strain evidence="2 3">Enr10</strain>
    </source>
</reference>
<evidence type="ECO:0000313" key="2">
    <source>
        <dbReference type="EMBL" id="QDT26488.1"/>
    </source>
</evidence>
<gene>
    <name evidence="2" type="ORF">Enr10x_17920</name>
</gene>
<evidence type="ECO:0000313" key="3">
    <source>
        <dbReference type="Proteomes" id="UP000315647"/>
    </source>
</evidence>
<name>A0A517Q4E8_9PLAN</name>
<keyword evidence="1" id="KW-0732">Signal</keyword>
<keyword evidence="3" id="KW-1185">Reference proteome</keyword>
<organism evidence="2 3">
    <name type="scientific">Gimesia panareensis</name>
    <dbReference type="NCBI Taxonomy" id="2527978"/>
    <lineage>
        <taxon>Bacteria</taxon>
        <taxon>Pseudomonadati</taxon>
        <taxon>Planctomycetota</taxon>
        <taxon>Planctomycetia</taxon>
        <taxon>Planctomycetales</taxon>
        <taxon>Planctomycetaceae</taxon>
        <taxon>Gimesia</taxon>
    </lineage>
</organism>
<feature type="signal peptide" evidence="1">
    <location>
        <begin position="1"/>
        <end position="20"/>
    </location>
</feature>
<dbReference type="AlphaFoldDB" id="A0A517Q4E8"/>
<feature type="chain" id="PRO_5022074430" evidence="1">
    <location>
        <begin position="21"/>
        <end position="110"/>
    </location>
</feature>
<sequence precursor="true">MRLFCSIGALVLMMSSTLHADIFDTIEDFELTSLNVFDSKPVSDVSCLDDCCDNSCCGCCKPLPAPMMIGDYSGIPLGVFSGGEVLLYQNSYSKVSRGSFKTLNYVNSLV</sequence>
<proteinExistence type="predicted"/>